<gene>
    <name evidence="1" type="ORF">VP395_11370</name>
</gene>
<organism evidence="1 2">
    <name type="scientific">Mariniflexile soesokkakense</name>
    <dbReference type="NCBI Taxonomy" id="1343160"/>
    <lineage>
        <taxon>Bacteria</taxon>
        <taxon>Pseudomonadati</taxon>
        <taxon>Bacteroidota</taxon>
        <taxon>Flavobacteriia</taxon>
        <taxon>Flavobacteriales</taxon>
        <taxon>Flavobacteriaceae</taxon>
        <taxon>Mariniflexile</taxon>
    </lineage>
</organism>
<protein>
    <submittedName>
        <fullName evidence="1">Uncharacterized protein</fullName>
    </submittedName>
</protein>
<sequence>MKVIEEYNKIYRELNGDYKYIEIKTTEINFTYNENNTISNIKRFWIEKYYEVNSDGSKGGEIKRPTWAEYDLQFYYKDDKINSIKTYEHKVISASCYYEHETIFSYNDSGQLGEYTQRYKDISNKRPWEEYKVVCKYDKNKILRTQITDETKTSGGFIRDILYSVVLNKYGNFMKLESNNENAIENETKFDNKYNPNDLVYPKYLLGWTDCRYGVGNRLETNYSHIYNEFDFPFESKYDYNIDYPAATVFGTVTTTYEYNK</sequence>
<keyword evidence="2" id="KW-1185">Reference proteome</keyword>
<name>A0ABV0ABS6_9FLAO</name>
<reference evidence="1 2" key="1">
    <citation type="submission" date="2024-01" db="EMBL/GenBank/DDBJ databases">
        <title>Mariniflexile litorale sp. nov., isolated from the shallow sediments of the Sea of Japan.</title>
        <authorList>
            <person name="Romanenko L."/>
            <person name="Bystritskaya E."/>
            <person name="Isaeva M."/>
        </authorList>
    </citation>
    <scope>NUCLEOTIDE SEQUENCE [LARGE SCALE GENOMIC DNA]</scope>
    <source>
        <strain evidence="1 2">KCTC 32427</strain>
    </source>
</reference>
<dbReference type="EMBL" id="JAZHYP010000005">
    <property type="protein sequence ID" value="MEN3324328.1"/>
    <property type="molecule type" value="Genomic_DNA"/>
</dbReference>
<proteinExistence type="predicted"/>
<dbReference type="Proteomes" id="UP001416393">
    <property type="component" value="Unassembled WGS sequence"/>
</dbReference>
<dbReference type="RefSeq" id="WP_346242132.1">
    <property type="nucleotide sequence ID" value="NZ_JAZHYP010000005.1"/>
</dbReference>
<evidence type="ECO:0000313" key="1">
    <source>
        <dbReference type="EMBL" id="MEN3324328.1"/>
    </source>
</evidence>
<evidence type="ECO:0000313" key="2">
    <source>
        <dbReference type="Proteomes" id="UP001416393"/>
    </source>
</evidence>
<accession>A0ABV0ABS6</accession>
<comment type="caution">
    <text evidence="1">The sequence shown here is derived from an EMBL/GenBank/DDBJ whole genome shotgun (WGS) entry which is preliminary data.</text>
</comment>